<reference evidence="2" key="1">
    <citation type="submission" date="2017-09" db="EMBL/GenBank/DDBJ databases">
        <title>Depth-based differentiation of microbial function through sediment-hosted aquifers and enrichment of novel symbionts in the deep terrestrial subsurface.</title>
        <authorList>
            <person name="Probst A.J."/>
            <person name="Ladd B."/>
            <person name="Jarett J.K."/>
            <person name="Geller-Mcgrath D.E."/>
            <person name="Sieber C.M.K."/>
            <person name="Emerson J.B."/>
            <person name="Anantharaman K."/>
            <person name="Thomas B.C."/>
            <person name="Malmstrom R."/>
            <person name="Stieglmeier M."/>
            <person name="Klingl A."/>
            <person name="Woyke T."/>
            <person name="Ryan C.M."/>
            <person name="Banfield J.F."/>
        </authorList>
    </citation>
    <scope>NUCLEOTIDE SEQUENCE [LARGE SCALE GENOMIC DNA]</scope>
</reference>
<dbReference type="AlphaFoldDB" id="A0A2M6Z2G7"/>
<gene>
    <name evidence="1" type="ORF">COS93_02190</name>
</gene>
<name>A0A2M6Z2G7_9BACT</name>
<evidence type="ECO:0000313" key="2">
    <source>
        <dbReference type="Proteomes" id="UP000228777"/>
    </source>
</evidence>
<protein>
    <submittedName>
        <fullName evidence="1">Uncharacterized protein</fullName>
    </submittedName>
</protein>
<evidence type="ECO:0000313" key="1">
    <source>
        <dbReference type="EMBL" id="PIU46583.1"/>
    </source>
</evidence>
<comment type="caution">
    <text evidence="1">The sequence shown here is derived from an EMBL/GenBank/DDBJ whole genome shotgun (WGS) entry which is preliminary data.</text>
</comment>
<sequence length="61" mass="6783">MFRIIWQRASFTGTKFGGGGKARAGKNSFPSTPFLFARPSDWISKFAVRFAENQPELANSV</sequence>
<organism evidence="1 2">
    <name type="scientific">bacterium (Candidatus Gribaldobacteria) CG07_land_8_20_14_0_80_33_18</name>
    <dbReference type="NCBI Taxonomy" id="2014272"/>
    <lineage>
        <taxon>Bacteria</taxon>
        <taxon>Candidatus Gribaldobacteria</taxon>
    </lineage>
</organism>
<accession>A0A2M6Z2G7</accession>
<dbReference type="Proteomes" id="UP000228777">
    <property type="component" value="Unassembled WGS sequence"/>
</dbReference>
<proteinExistence type="predicted"/>
<dbReference type="EMBL" id="PEWP01000043">
    <property type="protein sequence ID" value="PIU46583.1"/>
    <property type="molecule type" value="Genomic_DNA"/>
</dbReference>